<evidence type="ECO:0000313" key="1">
    <source>
        <dbReference type="EMBL" id="TFK72854.1"/>
    </source>
</evidence>
<dbReference type="Proteomes" id="UP000308600">
    <property type="component" value="Unassembled WGS sequence"/>
</dbReference>
<keyword evidence="2" id="KW-1185">Reference proteome</keyword>
<protein>
    <submittedName>
        <fullName evidence="1">Uncharacterized protein</fullName>
    </submittedName>
</protein>
<organism evidence="1 2">
    <name type="scientific">Pluteus cervinus</name>
    <dbReference type="NCBI Taxonomy" id="181527"/>
    <lineage>
        <taxon>Eukaryota</taxon>
        <taxon>Fungi</taxon>
        <taxon>Dikarya</taxon>
        <taxon>Basidiomycota</taxon>
        <taxon>Agaricomycotina</taxon>
        <taxon>Agaricomycetes</taxon>
        <taxon>Agaricomycetidae</taxon>
        <taxon>Agaricales</taxon>
        <taxon>Pluteineae</taxon>
        <taxon>Pluteaceae</taxon>
        <taxon>Pluteus</taxon>
    </lineage>
</organism>
<name>A0ACD3B5F7_9AGAR</name>
<gene>
    <name evidence="1" type="ORF">BDN72DRAFT_876251</name>
</gene>
<dbReference type="EMBL" id="ML208281">
    <property type="protein sequence ID" value="TFK72854.1"/>
    <property type="molecule type" value="Genomic_DNA"/>
</dbReference>
<evidence type="ECO:0000313" key="2">
    <source>
        <dbReference type="Proteomes" id="UP000308600"/>
    </source>
</evidence>
<proteinExistence type="predicted"/>
<sequence length="460" mass="52285">MSSPSTAAILLETPPSDLLGQPHLPLELIGACLEFLHDDFQTLRECLFVGRATLHVCRKHLFRVVVVIVSALWSDIKAFYAFWQSSKHLLLHVKDLTFDGPSLRKYGGLLDLFSGAQLETFRYYVDNNTLASSSVDLALMRSFLCDSRSTLVEIHLTRVHRFPADMLAEFRNLEKLCFYPKTPINTIGSHHNEEFEEDITKLPQENSIPLTELVIVEYMTPETWFDLHYCIDATALRKLKVIHRSAAGFEPLQAFLEKVAQHIEHLIFRPSLPILDSTIRTSPLDLLLFRNLRQLEFRISYSDVDLAFLRWIYEHLRVLPRANPIQELVINAPSIWLQTDHTCDRTPEGECRASGLPIVDCLSGQLELMRILCKLDGVLAGFSGLNEVQVFCENLGLDDVFPALAALGRLVVPFMDPYHEEAIEELLDDEANDEEADWDESDSEDISLESLIGGDESEDF</sequence>
<accession>A0ACD3B5F7</accession>
<reference evidence="1 2" key="1">
    <citation type="journal article" date="2019" name="Nat. Ecol. Evol.">
        <title>Megaphylogeny resolves global patterns of mushroom evolution.</title>
        <authorList>
            <person name="Varga T."/>
            <person name="Krizsan K."/>
            <person name="Foldi C."/>
            <person name="Dima B."/>
            <person name="Sanchez-Garcia M."/>
            <person name="Sanchez-Ramirez S."/>
            <person name="Szollosi G.J."/>
            <person name="Szarkandi J.G."/>
            <person name="Papp V."/>
            <person name="Albert L."/>
            <person name="Andreopoulos W."/>
            <person name="Angelini C."/>
            <person name="Antonin V."/>
            <person name="Barry K.W."/>
            <person name="Bougher N.L."/>
            <person name="Buchanan P."/>
            <person name="Buyck B."/>
            <person name="Bense V."/>
            <person name="Catcheside P."/>
            <person name="Chovatia M."/>
            <person name="Cooper J."/>
            <person name="Damon W."/>
            <person name="Desjardin D."/>
            <person name="Finy P."/>
            <person name="Geml J."/>
            <person name="Haridas S."/>
            <person name="Hughes K."/>
            <person name="Justo A."/>
            <person name="Karasinski D."/>
            <person name="Kautmanova I."/>
            <person name="Kiss B."/>
            <person name="Kocsube S."/>
            <person name="Kotiranta H."/>
            <person name="LaButti K.M."/>
            <person name="Lechner B.E."/>
            <person name="Liimatainen K."/>
            <person name="Lipzen A."/>
            <person name="Lukacs Z."/>
            <person name="Mihaltcheva S."/>
            <person name="Morgado L.N."/>
            <person name="Niskanen T."/>
            <person name="Noordeloos M.E."/>
            <person name="Ohm R.A."/>
            <person name="Ortiz-Santana B."/>
            <person name="Ovrebo C."/>
            <person name="Racz N."/>
            <person name="Riley R."/>
            <person name="Savchenko A."/>
            <person name="Shiryaev A."/>
            <person name="Soop K."/>
            <person name="Spirin V."/>
            <person name="Szebenyi C."/>
            <person name="Tomsovsky M."/>
            <person name="Tulloss R.E."/>
            <person name="Uehling J."/>
            <person name="Grigoriev I.V."/>
            <person name="Vagvolgyi C."/>
            <person name="Papp T."/>
            <person name="Martin F.M."/>
            <person name="Miettinen O."/>
            <person name="Hibbett D.S."/>
            <person name="Nagy L.G."/>
        </authorList>
    </citation>
    <scope>NUCLEOTIDE SEQUENCE [LARGE SCALE GENOMIC DNA]</scope>
    <source>
        <strain evidence="1 2">NL-1719</strain>
    </source>
</reference>